<dbReference type="InterPro" id="IPR036734">
    <property type="entry name" value="Neur_chan_lig-bd_sf"/>
</dbReference>
<feature type="transmembrane region" description="Helical" evidence="4">
    <location>
        <begin position="769"/>
        <end position="787"/>
    </location>
</feature>
<reference evidence="7 8" key="1">
    <citation type="submission" date="2016-07" db="EMBL/GenBank/DDBJ databases">
        <title>Complete genome sequence of the Lentzea guizhouensis DHS C013.</title>
        <authorList>
            <person name="Cao C."/>
        </authorList>
    </citation>
    <scope>NUCLEOTIDE SEQUENCE [LARGE SCALE GENOMIC DNA]</scope>
    <source>
        <strain evidence="7 8">DHS C013</strain>
    </source>
</reference>
<dbReference type="Gene3D" id="3.40.50.2300">
    <property type="match status" value="2"/>
</dbReference>
<dbReference type="EMBL" id="CP016793">
    <property type="protein sequence ID" value="ANZ39852.1"/>
    <property type="molecule type" value="Genomic_DNA"/>
</dbReference>
<dbReference type="InterPro" id="IPR006029">
    <property type="entry name" value="Neurotrans-gated_channel_TM"/>
</dbReference>
<gene>
    <name evidence="7" type="ORF">BBK82_31215</name>
</gene>
<comment type="subcellular location">
    <subcellularLocation>
        <location evidence="1">Membrane</location>
        <topology evidence="1">Multi-pass membrane protein</topology>
    </subcellularLocation>
</comment>
<evidence type="ECO:0000313" key="8">
    <source>
        <dbReference type="Proteomes" id="UP000093053"/>
    </source>
</evidence>
<evidence type="ECO:0000313" key="7">
    <source>
        <dbReference type="EMBL" id="ANZ39852.1"/>
    </source>
</evidence>
<keyword evidence="4" id="KW-1133">Transmembrane helix</keyword>
<dbReference type="Pfam" id="PF13458">
    <property type="entry name" value="Peripla_BP_6"/>
    <property type="match status" value="1"/>
</dbReference>
<evidence type="ECO:0008006" key="9">
    <source>
        <dbReference type="Google" id="ProtNLM"/>
    </source>
</evidence>
<evidence type="ECO:0000256" key="4">
    <source>
        <dbReference type="SAM" id="Phobius"/>
    </source>
</evidence>
<evidence type="ECO:0000259" key="6">
    <source>
        <dbReference type="Pfam" id="PF13458"/>
    </source>
</evidence>
<dbReference type="Gene3D" id="1.20.58.390">
    <property type="entry name" value="Neurotransmitter-gated ion-channel transmembrane domain"/>
    <property type="match status" value="1"/>
</dbReference>
<protein>
    <recommendedName>
        <fullName evidence="9">Leucine-binding protein domain-containing protein</fullName>
    </recommendedName>
</protein>
<dbReference type="InterPro" id="IPR028081">
    <property type="entry name" value="Leu-bd"/>
</dbReference>
<dbReference type="SUPFAM" id="SSF53822">
    <property type="entry name" value="Periplasmic binding protein-like I"/>
    <property type="match status" value="1"/>
</dbReference>
<dbReference type="SUPFAM" id="SSF63712">
    <property type="entry name" value="Nicotinic receptor ligand binding domain-like"/>
    <property type="match status" value="1"/>
</dbReference>
<evidence type="ECO:0000259" key="5">
    <source>
        <dbReference type="Pfam" id="PF02932"/>
    </source>
</evidence>
<evidence type="ECO:0000256" key="1">
    <source>
        <dbReference type="ARBA" id="ARBA00004141"/>
    </source>
</evidence>
<dbReference type="PANTHER" id="PTHR47151">
    <property type="entry name" value="LEU/ILE/VAL-BINDING ABC TRANSPORTER SUBUNIT"/>
    <property type="match status" value="1"/>
</dbReference>
<dbReference type="STRING" id="1586287.BBK82_31215"/>
<dbReference type="GO" id="GO:0005230">
    <property type="term" value="F:extracellular ligand-gated monoatomic ion channel activity"/>
    <property type="evidence" value="ECO:0007669"/>
    <property type="project" value="InterPro"/>
</dbReference>
<feature type="transmembrane region" description="Helical" evidence="4">
    <location>
        <begin position="122"/>
        <end position="144"/>
    </location>
</feature>
<dbReference type="AlphaFoldDB" id="A0A1B2HQ75"/>
<dbReference type="Proteomes" id="UP000093053">
    <property type="component" value="Chromosome"/>
</dbReference>
<keyword evidence="3" id="KW-0732">Signal</keyword>
<dbReference type="Gene3D" id="2.70.170.10">
    <property type="entry name" value="Neurotransmitter-gated ion-channel ligand-binding domain"/>
    <property type="match status" value="1"/>
</dbReference>
<keyword evidence="4" id="KW-0812">Transmembrane</keyword>
<dbReference type="InterPro" id="IPR036719">
    <property type="entry name" value="Neuro-gated_channel_TM_sf"/>
</dbReference>
<feature type="transmembrane region" description="Helical" evidence="4">
    <location>
        <begin position="845"/>
        <end position="862"/>
    </location>
</feature>
<feature type="domain" description="Leucine-binding protein" evidence="6">
    <location>
        <begin position="152"/>
        <end position="514"/>
    </location>
</feature>
<dbReference type="Pfam" id="PF02932">
    <property type="entry name" value="Neur_chan_memb"/>
    <property type="match status" value="1"/>
</dbReference>
<accession>A0A1B2HQ75</accession>
<dbReference type="OrthoDB" id="4482263at2"/>
<organism evidence="7 8">
    <name type="scientific">Lentzea guizhouensis</name>
    <dbReference type="NCBI Taxonomy" id="1586287"/>
    <lineage>
        <taxon>Bacteria</taxon>
        <taxon>Bacillati</taxon>
        <taxon>Actinomycetota</taxon>
        <taxon>Actinomycetes</taxon>
        <taxon>Pseudonocardiales</taxon>
        <taxon>Pseudonocardiaceae</taxon>
        <taxon>Lentzea</taxon>
    </lineage>
</organism>
<feature type="transmembrane region" description="Helical" evidence="4">
    <location>
        <begin position="743"/>
        <end position="762"/>
    </location>
</feature>
<name>A0A1B2HQ75_9PSEU</name>
<keyword evidence="4" id="KW-0472">Membrane</keyword>
<keyword evidence="8" id="KW-1185">Reference proteome</keyword>
<evidence type="ECO:0000256" key="3">
    <source>
        <dbReference type="ARBA" id="ARBA00022729"/>
    </source>
</evidence>
<dbReference type="InterPro" id="IPR038050">
    <property type="entry name" value="Neuro_actylchol_rec"/>
</dbReference>
<proteinExistence type="inferred from homology"/>
<sequence length="863" mass="93722">MALETCVPDGSDTAALSLTNRAVRVRQSDPAQARELLGRALAEDVKYEPAWRWLAELVTDDGERRYCLDKAYAIARDPDTRRARAALGAGPTRPPAEVVLLAKPERPDASGVRKPAGRGRGWVPWAGAAAVVLMLVTGLGFALASGSRSGEPVHVALVAGMTGESATTSAHMERSLRMHTDIINEAGGINGHPVELLVYDDADQPDRARGIAEQIVRENKVMYVIGHGVSDTALAAAPIYQKAKIPAITPSATSSQITDGSDWYFRSMFGNRTQSDFLAAYGAKVLGSDTAAIVYGDNESGRSGRETFVASFRTFGAVAAELPVSYEPERSAATVDAAVQRLRTLAPGVPIVLAVREKLGLEIITKLRTAGVTAPVLGTDSLASRAFHDLLIAREQAQGLQGKLTPGLYMGTPMAQDSLSGPALAWAHEFERRYGERPLWHAATARQALNIGLHLMRDNGYGLDDNHKAEDRQRLRDALGGLKDRKNAFQALLGPLYFTENGSAQMPVSIVTSDGTKFVSAPVQLTIYEPLSEAALRADTAGGHVITIGNRHLTRRQVVATGINLNEVRDVDTRDGTYYMDFFLWLKYVGDHAASDVQFINAVKPDLKLGTPLRDVTENGVTYRLYRVADRFRSSFDFRDFPFDHQRLSAVLQNRTRTSEQVVYATDKEILNQKPDDYLRSGADASRDINQAPNWLARSARFFQQTVGSSDALGDPKAVGATSGIFYSQYAAEVVITRDVLPFLFKNLLPLALLICVTYLSLFFKPSESAAPVSMGVTAILSTAVLLNNVTSQLPSVSYTVALEWGYYAFILLAACCVLIAMVRKGLANVRRDDAERALANSARIGYPVYVLGIVCVYLASFA</sequence>
<dbReference type="PANTHER" id="PTHR47151:SF2">
    <property type="entry name" value="AMINO ACID BINDING PROTEIN"/>
    <property type="match status" value="1"/>
</dbReference>
<dbReference type="SUPFAM" id="SSF90112">
    <property type="entry name" value="Neurotransmitter-gated ion-channel transmembrane pore"/>
    <property type="match status" value="1"/>
</dbReference>
<feature type="domain" description="Neurotransmitter-gated ion-channel transmembrane" evidence="5">
    <location>
        <begin position="749"/>
        <end position="823"/>
    </location>
</feature>
<feature type="transmembrane region" description="Helical" evidence="4">
    <location>
        <begin position="807"/>
        <end position="824"/>
    </location>
</feature>
<dbReference type="KEGG" id="led:BBK82_31215"/>
<dbReference type="GO" id="GO:0016020">
    <property type="term" value="C:membrane"/>
    <property type="evidence" value="ECO:0007669"/>
    <property type="project" value="UniProtKB-SubCell"/>
</dbReference>
<comment type="similarity">
    <text evidence="2">Belongs to the leucine-binding protein family.</text>
</comment>
<evidence type="ECO:0000256" key="2">
    <source>
        <dbReference type="ARBA" id="ARBA00010062"/>
    </source>
</evidence>
<dbReference type="InterPro" id="IPR028082">
    <property type="entry name" value="Peripla_BP_I"/>
</dbReference>